<dbReference type="InterPro" id="IPR008930">
    <property type="entry name" value="Terpenoid_cyclase/PrenylTrfase"/>
</dbReference>
<keyword evidence="6" id="KW-1185">Reference proteome</keyword>
<feature type="domain" description="Terpene synthase N-terminal" evidence="4">
    <location>
        <begin position="63"/>
        <end position="204"/>
    </location>
</feature>
<evidence type="ECO:0000256" key="2">
    <source>
        <dbReference type="ARBA" id="ARBA00022842"/>
    </source>
</evidence>
<evidence type="ECO:0000313" key="5">
    <source>
        <dbReference type="EMBL" id="KAK1697692.1"/>
    </source>
</evidence>
<sequence length="224" mass="25296">MAPARMFSFSSVGQPLYSASPMAGHGGHRSHGFFHPSPVICPGREPTSHELFNDLDFQEGLTSVQALLRQHPKSNREVLATVDHLKRLCIDHYFQDEIDNVVDSCVDLIHSGDLQDATLSMRLMREAGYSVSADEVLQKFANGNDDFNLAHSKHIRGLLSLQDMSHLNVGEASLFKAREFSSKQLRIAIKYLEPNLARYVKHSLDHPYHVSLMQYKAMHHLSYL</sequence>
<dbReference type="Proteomes" id="UP001231189">
    <property type="component" value="Unassembled WGS sequence"/>
</dbReference>
<organism evidence="5 6">
    <name type="scientific">Lolium multiflorum</name>
    <name type="common">Italian ryegrass</name>
    <name type="synonym">Lolium perenne subsp. multiflorum</name>
    <dbReference type="NCBI Taxonomy" id="4521"/>
    <lineage>
        <taxon>Eukaryota</taxon>
        <taxon>Viridiplantae</taxon>
        <taxon>Streptophyta</taxon>
        <taxon>Embryophyta</taxon>
        <taxon>Tracheophyta</taxon>
        <taxon>Spermatophyta</taxon>
        <taxon>Magnoliopsida</taxon>
        <taxon>Liliopsida</taxon>
        <taxon>Poales</taxon>
        <taxon>Poaceae</taxon>
        <taxon>BOP clade</taxon>
        <taxon>Pooideae</taxon>
        <taxon>Poodae</taxon>
        <taxon>Poeae</taxon>
        <taxon>Poeae Chloroplast Group 2 (Poeae type)</taxon>
        <taxon>Loliodinae</taxon>
        <taxon>Loliinae</taxon>
        <taxon>Lolium</taxon>
    </lineage>
</organism>
<dbReference type="GO" id="GO:0016114">
    <property type="term" value="P:terpenoid biosynthetic process"/>
    <property type="evidence" value="ECO:0007669"/>
    <property type="project" value="InterPro"/>
</dbReference>
<comment type="cofactor">
    <cofactor evidence="1">
        <name>Mg(2+)</name>
        <dbReference type="ChEBI" id="CHEBI:18420"/>
    </cofactor>
</comment>
<dbReference type="EMBL" id="JAUUTY010000001">
    <property type="protein sequence ID" value="KAK1697692.1"/>
    <property type="molecule type" value="Genomic_DNA"/>
</dbReference>
<dbReference type="SUPFAM" id="SSF48239">
    <property type="entry name" value="Terpenoid cyclases/Protein prenyltransferases"/>
    <property type="match status" value="1"/>
</dbReference>
<proteinExistence type="predicted"/>
<evidence type="ECO:0000256" key="1">
    <source>
        <dbReference type="ARBA" id="ARBA00001946"/>
    </source>
</evidence>
<dbReference type="AlphaFoldDB" id="A0AAD8U4Q3"/>
<dbReference type="InterPro" id="IPR050148">
    <property type="entry name" value="Terpene_synthase-like"/>
</dbReference>
<dbReference type="InterPro" id="IPR036965">
    <property type="entry name" value="Terpene_synth_N_sf"/>
</dbReference>
<dbReference type="Gene3D" id="1.50.10.130">
    <property type="entry name" value="Terpene synthase, N-terminal domain"/>
    <property type="match status" value="1"/>
</dbReference>
<reference evidence="5" key="1">
    <citation type="submission" date="2023-07" db="EMBL/GenBank/DDBJ databases">
        <title>A chromosome-level genome assembly of Lolium multiflorum.</title>
        <authorList>
            <person name="Chen Y."/>
            <person name="Copetti D."/>
            <person name="Kolliker R."/>
            <person name="Studer B."/>
        </authorList>
    </citation>
    <scope>NUCLEOTIDE SEQUENCE</scope>
    <source>
        <strain evidence="5">02402/16</strain>
        <tissue evidence="5">Leaf</tissue>
    </source>
</reference>
<dbReference type="GO" id="GO:0010333">
    <property type="term" value="F:terpene synthase activity"/>
    <property type="evidence" value="ECO:0007669"/>
    <property type="project" value="InterPro"/>
</dbReference>
<dbReference type="InterPro" id="IPR001906">
    <property type="entry name" value="Terpene_synth_N"/>
</dbReference>
<comment type="caution">
    <text evidence="5">The sequence shown here is derived from an EMBL/GenBank/DDBJ whole genome shotgun (WGS) entry which is preliminary data.</text>
</comment>
<evidence type="ECO:0000313" key="6">
    <source>
        <dbReference type="Proteomes" id="UP001231189"/>
    </source>
</evidence>
<dbReference type="Pfam" id="PF01397">
    <property type="entry name" value="Terpene_synth"/>
    <property type="match status" value="1"/>
</dbReference>
<gene>
    <name evidence="5" type="ORF">QYE76_014389</name>
</gene>
<dbReference type="PANTHER" id="PTHR31225">
    <property type="entry name" value="OS04G0344100 PROTEIN-RELATED"/>
    <property type="match status" value="1"/>
</dbReference>
<keyword evidence="3" id="KW-0456">Lyase</keyword>
<name>A0AAD8U4Q3_LOLMU</name>
<evidence type="ECO:0000256" key="3">
    <source>
        <dbReference type="ARBA" id="ARBA00023239"/>
    </source>
</evidence>
<keyword evidence="2" id="KW-0460">Magnesium</keyword>
<dbReference type="PANTHER" id="PTHR31225:SF0">
    <property type="entry name" value="S-(+)-LINALOOL SYNTHASE, CHLOROPLASTIC"/>
    <property type="match status" value="1"/>
</dbReference>
<accession>A0AAD8U4Q3</accession>
<evidence type="ECO:0000259" key="4">
    <source>
        <dbReference type="Pfam" id="PF01397"/>
    </source>
</evidence>
<protein>
    <recommendedName>
        <fullName evidence="4">Terpene synthase N-terminal domain-containing protein</fullName>
    </recommendedName>
</protein>